<keyword evidence="5" id="KW-0418">Kinase</keyword>
<dbReference type="Gene3D" id="3.30.565.10">
    <property type="entry name" value="Histidine kinase-like ATPase, C-terminal domain"/>
    <property type="match status" value="1"/>
</dbReference>
<dbReference type="RefSeq" id="WP_377099558.1">
    <property type="nucleotide sequence ID" value="NZ_JBHTHU010000005.1"/>
</dbReference>
<keyword evidence="1" id="KW-0472">Membrane</keyword>
<keyword evidence="1" id="KW-1133">Transmembrane helix</keyword>
<protein>
    <submittedName>
        <fullName evidence="5">Sensor histidine kinase</fullName>
        <ecNumber evidence="5">2.7.13.3</ecNumber>
    </submittedName>
</protein>
<reference evidence="6" key="1">
    <citation type="journal article" date="2019" name="Int. J. Syst. Evol. Microbiol.">
        <title>The Global Catalogue of Microorganisms (GCM) 10K type strain sequencing project: providing services to taxonomists for standard genome sequencing and annotation.</title>
        <authorList>
            <consortium name="The Broad Institute Genomics Platform"/>
            <consortium name="The Broad Institute Genome Sequencing Center for Infectious Disease"/>
            <person name="Wu L."/>
            <person name="Ma J."/>
        </authorList>
    </citation>
    <scope>NUCLEOTIDE SEQUENCE [LARGE SCALE GENOMIC DNA]</scope>
    <source>
        <strain evidence="6">CCUG 63418</strain>
    </source>
</reference>
<organism evidence="5 6">
    <name type="scientific">Mucilaginibacter calamicampi</name>
    <dbReference type="NCBI Taxonomy" id="1302352"/>
    <lineage>
        <taxon>Bacteria</taxon>
        <taxon>Pseudomonadati</taxon>
        <taxon>Bacteroidota</taxon>
        <taxon>Sphingobacteriia</taxon>
        <taxon>Sphingobacteriales</taxon>
        <taxon>Sphingobacteriaceae</taxon>
        <taxon>Mucilaginibacter</taxon>
    </lineage>
</organism>
<dbReference type="EMBL" id="JBHTHU010000005">
    <property type="protein sequence ID" value="MFD0750364.1"/>
    <property type="molecule type" value="Genomic_DNA"/>
</dbReference>
<keyword evidence="5" id="KW-0808">Transferase</keyword>
<evidence type="ECO:0000313" key="5">
    <source>
        <dbReference type="EMBL" id="MFD0750364.1"/>
    </source>
</evidence>
<evidence type="ECO:0000313" key="6">
    <source>
        <dbReference type="Proteomes" id="UP001596958"/>
    </source>
</evidence>
<dbReference type="InterPro" id="IPR050640">
    <property type="entry name" value="Bact_2-comp_sensor_kinase"/>
</dbReference>
<keyword evidence="1" id="KW-0812">Transmembrane</keyword>
<dbReference type="Pfam" id="PF06580">
    <property type="entry name" value="His_kinase"/>
    <property type="match status" value="1"/>
</dbReference>
<accession>A0ABW2YVU4</accession>
<feature type="domain" description="Signal transduction histidine kinase internal region" evidence="4">
    <location>
        <begin position="358"/>
        <end position="431"/>
    </location>
</feature>
<feature type="domain" description="Histidine kinase/HSP90-like ATPase" evidence="3">
    <location>
        <begin position="451"/>
        <end position="523"/>
    </location>
</feature>
<dbReference type="SUPFAM" id="SSF55874">
    <property type="entry name" value="ATPase domain of HSP90 chaperone/DNA topoisomerase II/histidine kinase"/>
    <property type="match status" value="1"/>
</dbReference>
<name>A0ABW2YVU4_9SPHI</name>
<evidence type="ECO:0000259" key="3">
    <source>
        <dbReference type="Pfam" id="PF02518"/>
    </source>
</evidence>
<comment type="caution">
    <text evidence="5">The sequence shown here is derived from an EMBL/GenBank/DDBJ whole genome shotgun (WGS) entry which is preliminary data.</text>
</comment>
<dbReference type="GO" id="GO:0004673">
    <property type="term" value="F:protein histidine kinase activity"/>
    <property type="evidence" value="ECO:0007669"/>
    <property type="project" value="UniProtKB-EC"/>
</dbReference>
<sequence>MKTLLTFFLSFLAASVCLAQEKRPVRDVDGEINNYSVSSLNSKIQIFLKPDENTKSISPFNYITNDPLGNVVFLEGAKTVTVTTRLYKDSLKYYRYSITENDSTVIALNQQLTKVDFEWNKWSAHPGYATMNFGINNTAGKKVTLRIYCLTDLNKVTTVIIYNKPIKPAQLLQISLSTLNEDKKITYNGLTYNKFKTTAIKDGATITDHGNNVSISLSMKKTDLDFIYNIYVVQRSKDGERIVLQSNAWLYNNDYEGTPGFDIGFNYFRQPGDYEVIIAPGKLSLEQLKNGKTQITKFSLKVLQAPNVYSTGELVVIIIIVVLIIAGIALPIIYLIRKKNKAKLRLADLQADAARNDLNMVRANLNPHFIFNALSGIQSLINKNEVEQANNYLSKFAGLTRHVLNDSLTISIREEISLLNDYLAMEQLRFSFQYQVDADEGVNDNIEIPVMLVQPFVENAVKHGVMPLKGTGDINISFTKQGSDLKITITDNGKGFDANKNHSGLGLKLSKKRIDLLNQTFKECPTMLQITSTASKTSVVIILTQWL</sequence>
<feature type="chain" id="PRO_5046872558" evidence="2">
    <location>
        <begin position="20"/>
        <end position="547"/>
    </location>
</feature>
<feature type="signal peptide" evidence="2">
    <location>
        <begin position="1"/>
        <end position="19"/>
    </location>
</feature>
<dbReference type="InterPro" id="IPR010559">
    <property type="entry name" value="Sig_transdc_His_kin_internal"/>
</dbReference>
<dbReference type="Pfam" id="PF02518">
    <property type="entry name" value="HATPase_c"/>
    <property type="match status" value="1"/>
</dbReference>
<dbReference type="Proteomes" id="UP001596958">
    <property type="component" value="Unassembled WGS sequence"/>
</dbReference>
<dbReference type="EC" id="2.7.13.3" evidence="5"/>
<dbReference type="PANTHER" id="PTHR34220:SF7">
    <property type="entry name" value="SENSOR HISTIDINE KINASE YPDA"/>
    <property type="match status" value="1"/>
</dbReference>
<dbReference type="InterPro" id="IPR003594">
    <property type="entry name" value="HATPase_dom"/>
</dbReference>
<keyword evidence="2" id="KW-0732">Signal</keyword>
<feature type="transmembrane region" description="Helical" evidence="1">
    <location>
        <begin position="314"/>
        <end position="336"/>
    </location>
</feature>
<evidence type="ECO:0000256" key="2">
    <source>
        <dbReference type="SAM" id="SignalP"/>
    </source>
</evidence>
<gene>
    <name evidence="5" type="ORF">ACFQZS_09445</name>
</gene>
<dbReference type="PANTHER" id="PTHR34220">
    <property type="entry name" value="SENSOR HISTIDINE KINASE YPDA"/>
    <property type="match status" value="1"/>
</dbReference>
<evidence type="ECO:0000256" key="1">
    <source>
        <dbReference type="SAM" id="Phobius"/>
    </source>
</evidence>
<proteinExistence type="predicted"/>
<keyword evidence="6" id="KW-1185">Reference proteome</keyword>
<dbReference type="InterPro" id="IPR036890">
    <property type="entry name" value="HATPase_C_sf"/>
</dbReference>
<evidence type="ECO:0000259" key="4">
    <source>
        <dbReference type="Pfam" id="PF06580"/>
    </source>
</evidence>